<dbReference type="Pfam" id="PF00005">
    <property type="entry name" value="ABC_tran"/>
    <property type="match status" value="1"/>
</dbReference>
<evidence type="ECO:0000256" key="1">
    <source>
        <dbReference type="ARBA" id="ARBA00004496"/>
    </source>
</evidence>
<evidence type="ECO:0000256" key="14">
    <source>
        <dbReference type="SAM" id="MobiDB-lite"/>
    </source>
</evidence>
<dbReference type="AlphaFoldDB" id="A0A075GQ57"/>
<keyword evidence="7" id="KW-0228">DNA excision</keyword>
<organism evidence="16">
    <name type="scientific">uncultured marine group II/III euryarchaeote KM3_172_F11</name>
    <dbReference type="NCBI Taxonomy" id="1457929"/>
    <lineage>
        <taxon>Archaea</taxon>
        <taxon>Methanobacteriati</taxon>
        <taxon>Methanobacteriota</taxon>
        <taxon>environmental samples</taxon>
    </lineage>
</organism>
<keyword evidence="6" id="KW-0227">DNA damage</keyword>
<dbReference type="InterPro" id="IPR041102">
    <property type="entry name" value="UvrA_inter"/>
</dbReference>
<proteinExistence type="predicted"/>
<dbReference type="SUPFAM" id="SSF52540">
    <property type="entry name" value="P-loop containing nucleoside triphosphate hydrolases"/>
    <property type="match status" value="2"/>
</dbReference>
<name>A0A075GQ57_9EURY</name>
<dbReference type="GO" id="GO:0008270">
    <property type="term" value="F:zinc ion binding"/>
    <property type="evidence" value="ECO:0007669"/>
    <property type="project" value="UniProtKB-KW"/>
</dbReference>
<dbReference type="InterPro" id="IPR027417">
    <property type="entry name" value="P-loop_NTPase"/>
</dbReference>
<keyword evidence="8" id="KW-0863">Zinc-finger</keyword>
<keyword evidence="5" id="KW-0547">Nucleotide-binding</keyword>
<dbReference type="GO" id="GO:0004518">
    <property type="term" value="F:nuclease activity"/>
    <property type="evidence" value="ECO:0007669"/>
    <property type="project" value="UniProtKB-KW"/>
</dbReference>
<evidence type="ECO:0000256" key="11">
    <source>
        <dbReference type="ARBA" id="ARBA00022881"/>
    </source>
</evidence>
<dbReference type="Gene3D" id="1.10.8.280">
    <property type="entry name" value="ABC transporter ATPase domain-like"/>
    <property type="match status" value="1"/>
</dbReference>
<keyword evidence="12" id="KW-0238">DNA-binding</keyword>
<dbReference type="GO" id="GO:0005524">
    <property type="term" value="F:ATP binding"/>
    <property type="evidence" value="ECO:0007669"/>
    <property type="project" value="UniProtKB-KW"/>
</dbReference>
<dbReference type="InterPro" id="IPR041552">
    <property type="entry name" value="UvrA_DNA-bd"/>
</dbReference>
<evidence type="ECO:0000313" key="16">
    <source>
        <dbReference type="EMBL" id="AIF04237.1"/>
    </source>
</evidence>
<evidence type="ECO:0000256" key="4">
    <source>
        <dbReference type="ARBA" id="ARBA00022737"/>
    </source>
</evidence>
<dbReference type="Gene3D" id="3.30.1490.20">
    <property type="entry name" value="ATP-grasp fold, A domain"/>
    <property type="match status" value="1"/>
</dbReference>
<dbReference type="NCBIfam" id="TIGR00630">
    <property type="entry name" value="uvra"/>
    <property type="match status" value="1"/>
</dbReference>
<keyword evidence="3" id="KW-0479">Metal-binding</keyword>
<dbReference type="FunFam" id="1.20.1580.10:FF:000002">
    <property type="entry name" value="UvrABC system protein A"/>
    <property type="match status" value="1"/>
</dbReference>
<dbReference type="GO" id="GO:0016887">
    <property type="term" value="F:ATP hydrolysis activity"/>
    <property type="evidence" value="ECO:0007669"/>
    <property type="project" value="InterPro"/>
</dbReference>
<dbReference type="GO" id="GO:0009380">
    <property type="term" value="C:excinuclease repair complex"/>
    <property type="evidence" value="ECO:0007669"/>
    <property type="project" value="InterPro"/>
</dbReference>
<dbReference type="NCBIfam" id="NF001503">
    <property type="entry name" value="PRK00349.1"/>
    <property type="match status" value="1"/>
</dbReference>
<keyword evidence="9" id="KW-0862">Zinc</keyword>
<dbReference type="GO" id="GO:0005737">
    <property type="term" value="C:cytoplasm"/>
    <property type="evidence" value="ECO:0007669"/>
    <property type="project" value="UniProtKB-SubCell"/>
</dbReference>
<evidence type="ECO:0000256" key="9">
    <source>
        <dbReference type="ARBA" id="ARBA00022833"/>
    </source>
</evidence>
<evidence type="ECO:0000256" key="12">
    <source>
        <dbReference type="ARBA" id="ARBA00023125"/>
    </source>
</evidence>
<dbReference type="Pfam" id="PF17760">
    <property type="entry name" value="UvrA_inter"/>
    <property type="match status" value="1"/>
</dbReference>
<dbReference type="Gene3D" id="3.40.50.300">
    <property type="entry name" value="P-loop containing nucleotide triphosphate hydrolases"/>
    <property type="match status" value="2"/>
</dbReference>
<dbReference type="InterPro" id="IPR017871">
    <property type="entry name" value="ABC_transporter-like_CS"/>
</dbReference>
<dbReference type="Gene3D" id="1.20.1580.10">
    <property type="entry name" value="ABC transporter ATPase like domain"/>
    <property type="match status" value="2"/>
</dbReference>
<evidence type="ECO:0000256" key="7">
    <source>
        <dbReference type="ARBA" id="ARBA00022769"/>
    </source>
</evidence>
<dbReference type="PROSITE" id="PS00211">
    <property type="entry name" value="ABC_TRANSPORTER_1"/>
    <property type="match status" value="2"/>
</dbReference>
<accession>A0A075GQ57</accession>
<keyword evidence="4" id="KW-0677">Repeat</keyword>
<evidence type="ECO:0000256" key="13">
    <source>
        <dbReference type="ARBA" id="ARBA00023204"/>
    </source>
</evidence>
<dbReference type="EMBL" id="KF900703">
    <property type="protein sequence ID" value="AIF04237.1"/>
    <property type="molecule type" value="Genomic_DNA"/>
</dbReference>
<dbReference type="PROSITE" id="PS50893">
    <property type="entry name" value="ABC_TRANSPORTER_2"/>
    <property type="match status" value="2"/>
</dbReference>
<reference evidence="16" key="1">
    <citation type="journal article" date="2014" name="Genome Biol. Evol.">
        <title>Pangenome evidence for extensive interdomain horizontal transfer affecting lineage core and shell genes in uncultured planktonic thaumarchaeota and euryarchaeota.</title>
        <authorList>
            <person name="Deschamps P."/>
            <person name="Zivanovic Y."/>
            <person name="Moreira D."/>
            <person name="Rodriguez-Valera F."/>
            <person name="Lopez-Garcia P."/>
        </authorList>
    </citation>
    <scope>NUCLEOTIDE SEQUENCE</scope>
</reference>
<dbReference type="GO" id="GO:0003677">
    <property type="term" value="F:DNA binding"/>
    <property type="evidence" value="ECO:0007669"/>
    <property type="project" value="UniProtKB-KW"/>
</dbReference>
<keyword evidence="10" id="KW-0067">ATP-binding</keyword>
<feature type="region of interest" description="Disordered" evidence="14">
    <location>
        <begin position="964"/>
        <end position="993"/>
    </location>
</feature>
<evidence type="ECO:0000256" key="10">
    <source>
        <dbReference type="ARBA" id="ARBA00022840"/>
    </source>
</evidence>
<keyword evidence="11" id="KW-0267">Excision nuclease</keyword>
<evidence type="ECO:0000256" key="8">
    <source>
        <dbReference type="ARBA" id="ARBA00022771"/>
    </source>
</evidence>
<dbReference type="InterPro" id="IPR003439">
    <property type="entry name" value="ABC_transporter-like_ATP-bd"/>
</dbReference>
<feature type="domain" description="ABC transporter" evidence="15">
    <location>
        <begin position="362"/>
        <end position="641"/>
    </location>
</feature>
<evidence type="ECO:0000259" key="15">
    <source>
        <dbReference type="PROSITE" id="PS50893"/>
    </source>
</evidence>
<dbReference type="PANTHER" id="PTHR43152:SF3">
    <property type="entry name" value="UVRABC SYSTEM PROTEIN A"/>
    <property type="match status" value="1"/>
</dbReference>
<evidence type="ECO:0000256" key="3">
    <source>
        <dbReference type="ARBA" id="ARBA00022723"/>
    </source>
</evidence>
<dbReference type="InterPro" id="IPR004602">
    <property type="entry name" value="UvrA"/>
</dbReference>
<evidence type="ECO:0000256" key="2">
    <source>
        <dbReference type="ARBA" id="ARBA00022490"/>
    </source>
</evidence>
<dbReference type="Pfam" id="PF17755">
    <property type="entry name" value="UvrA_DNA-bind"/>
    <property type="match status" value="1"/>
</dbReference>
<feature type="domain" description="ABC transporter" evidence="15">
    <location>
        <begin position="660"/>
        <end position="990"/>
    </location>
</feature>
<sequence>MAGISKNGVAEDGWIVVKGARTHNLRDIDVKIPRGKFVVISGVSGSGKSSLAFDTLYAEGQRRYVESLSSYARQFLGQMKKPDCDSIEGLSPAISIDQKQGSHNPRSTVATVTEIMDYLRLLWARVGLPHCPECGKEVARRTVQEIVDDVLWRFEGHAIAIWSPTIRARKGTHADLFRALVEQGYLHGRVNGREAEFDEPPILEKNLRHDIDVRIDRLRLSRTAKQRLTEAVAEGMRLGGGAVAIESLEAPVAEKGEDAKAQRFQTQIGQTIAYTEEFACPEHGSFLPEVSPRVFSFNNPLGACPACQGLGIQREFSNDLVIDRLATVEEGCIRPFRSSMMSGWYRKQMTQVCQHYGIPSNIPFGNLDEDSKDVLLYGTGSTAINFEFTSEKGSAYQMTRPWEGVFARIRRTYTDTTSDRTRSRLASYMTDEHCPDCNGRKLNRAVSGVTVGGVTLPAFSACSVIEALAVVQNWRLGTTDDTWSRLERDIPTTQIVEITEHLDERSLFIGSEVIKEIEARLRFLALVGLDYLTLDRRANTLSGGESQRIRLATQIGTRLTGVMYVLDEPSIGLHPRDNNRLLETLRELTELGNTLLVVEHDEATLRQADWLVDMGVGAGRDGGEVVANGDIDTLLTSKDSITAAYLSGRSEIPLPEDPVTPDEDRWLTIRGARQNNLRDLDVDIPLGCMIAVTGVSGSGKSSLITETLAPALLRELHGADTTPGSHDRIEGIEQIDKTIVIDQSPIGRTPRSNAATYTGAFTPIRTLLSETKLARERGYQPGHFSFNVKGGRCEACKGAGSMKLEMNFLPDVWVTCDICKGKRYTRETLEVKWRGKTVHDILEMPVEEANDFFKNQRSIHRILSTLKDVGLGYIRLGQPATTLSGGEAQRVKLATELHRPARKHTVYILDEPTTGLAMSDVHQLIEVLLRLRRNGHTVIIIEHHLDVVKCADWVLDLGPEGGEHGGDIVAEGTPKEVASNKHSYTGKHLKPLL</sequence>
<dbReference type="CDD" id="cd03271">
    <property type="entry name" value="ABC_UvrA_II"/>
    <property type="match status" value="1"/>
</dbReference>
<dbReference type="InterPro" id="IPR013815">
    <property type="entry name" value="ATP_grasp_subdomain_1"/>
</dbReference>
<feature type="compositionally biased region" description="Basic residues" evidence="14">
    <location>
        <begin position="984"/>
        <end position="993"/>
    </location>
</feature>
<comment type="subcellular location">
    <subcellularLocation>
        <location evidence="1">Cytoplasm</location>
    </subcellularLocation>
</comment>
<gene>
    <name evidence="16" type="primary">uvrA</name>
</gene>
<dbReference type="GO" id="GO:0006289">
    <property type="term" value="P:nucleotide-excision repair"/>
    <property type="evidence" value="ECO:0007669"/>
    <property type="project" value="InterPro"/>
</dbReference>
<evidence type="ECO:0000256" key="5">
    <source>
        <dbReference type="ARBA" id="ARBA00022741"/>
    </source>
</evidence>
<keyword evidence="13" id="KW-0234">DNA repair</keyword>
<dbReference type="PANTHER" id="PTHR43152">
    <property type="entry name" value="UVRABC SYSTEM PROTEIN A"/>
    <property type="match status" value="1"/>
</dbReference>
<keyword evidence="2" id="KW-0963">Cytoplasm</keyword>
<evidence type="ECO:0000256" key="6">
    <source>
        <dbReference type="ARBA" id="ARBA00022763"/>
    </source>
</evidence>
<protein>
    <submittedName>
        <fullName evidence="16">Excinuclease ABC subunit A (UvrA)</fullName>
    </submittedName>
</protein>